<reference evidence="2 3" key="1">
    <citation type="submission" date="2018-04" db="EMBL/GenBank/DDBJ databases">
        <title>Novel Campyloabacter and Helicobacter Species and Strains.</title>
        <authorList>
            <person name="Mannion A.J."/>
            <person name="Shen Z."/>
            <person name="Fox J.G."/>
        </authorList>
    </citation>
    <scope>NUCLEOTIDE SEQUENCE [LARGE SCALE GENOMIC DNA]</scope>
    <source>
        <strain evidence="2 3">MIT 97-5075</strain>
    </source>
</reference>
<sequence>FWNNEIIENLEGVVERIKEALNDDFTHPLAPSAQGGGTSSEFSAQGEGIPCQTDSLYCQTEISSCHSEVFYCHSEVFYCHSERSEETLQNTRDVSDVALNMTNRDSCHSEVFYCHSERSEESQQPQFISPSIAETHISHSPSLAEDSRLVPPPCAEGARGWGKSQSKRDVSASPQHDKQDS</sequence>
<feature type="compositionally biased region" description="Basic and acidic residues" evidence="1">
    <location>
        <begin position="166"/>
        <end position="181"/>
    </location>
</feature>
<evidence type="ECO:0000256" key="1">
    <source>
        <dbReference type="SAM" id="MobiDB-lite"/>
    </source>
</evidence>
<evidence type="ECO:0000313" key="2">
    <source>
        <dbReference type="EMBL" id="RDU68861.1"/>
    </source>
</evidence>
<evidence type="ECO:0000313" key="3">
    <source>
        <dbReference type="Proteomes" id="UP000256424"/>
    </source>
</evidence>
<dbReference type="AlphaFoldDB" id="A0A3D8IWA9"/>
<feature type="region of interest" description="Disordered" evidence="1">
    <location>
        <begin position="27"/>
        <end position="46"/>
    </location>
</feature>
<dbReference type="EMBL" id="NXLW01000045">
    <property type="protein sequence ID" value="RDU68861.1"/>
    <property type="molecule type" value="Genomic_DNA"/>
</dbReference>
<dbReference type="RefSeq" id="WP_220271762.1">
    <property type="nucleotide sequence ID" value="NZ_NXLW01000045.1"/>
</dbReference>
<name>A0A3D8IWA9_9HELI</name>
<comment type="caution">
    <text evidence="2">The sequence shown here is derived from an EMBL/GenBank/DDBJ whole genome shotgun (WGS) entry which is preliminary data.</text>
</comment>
<feature type="non-terminal residue" evidence="2">
    <location>
        <position position="181"/>
    </location>
</feature>
<proteinExistence type="predicted"/>
<gene>
    <name evidence="2" type="ORF">CQA66_09095</name>
</gene>
<organism evidence="2 3">
    <name type="scientific">Helicobacter aurati</name>
    <dbReference type="NCBI Taxonomy" id="137778"/>
    <lineage>
        <taxon>Bacteria</taxon>
        <taxon>Pseudomonadati</taxon>
        <taxon>Campylobacterota</taxon>
        <taxon>Epsilonproteobacteria</taxon>
        <taxon>Campylobacterales</taxon>
        <taxon>Helicobacteraceae</taxon>
        <taxon>Helicobacter</taxon>
    </lineage>
</organism>
<feature type="non-terminal residue" evidence="2">
    <location>
        <position position="1"/>
    </location>
</feature>
<accession>A0A3D8IWA9</accession>
<keyword evidence="3" id="KW-1185">Reference proteome</keyword>
<feature type="region of interest" description="Disordered" evidence="1">
    <location>
        <begin position="134"/>
        <end position="181"/>
    </location>
</feature>
<dbReference type="Proteomes" id="UP000256424">
    <property type="component" value="Unassembled WGS sequence"/>
</dbReference>
<protein>
    <submittedName>
        <fullName evidence="2">Uncharacterized protein</fullName>
    </submittedName>
</protein>